<dbReference type="AlphaFoldDB" id="A0A1S8B973"/>
<protein>
    <submittedName>
        <fullName evidence="2">Uncharacterized protein</fullName>
    </submittedName>
</protein>
<accession>A0A1S8B973</accession>
<feature type="region of interest" description="Disordered" evidence="1">
    <location>
        <begin position="28"/>
        <end position="85"/>
    </location>
</feature>
<sequence length="85" mass="9222">MLDFSMFMNTVGLDFDLGIISEPLWNGGESAAVGGPIDPGDLSAADKEREKPRRIPDASIGDGDQLHSRRMLQLTDSRAQMTSTN</sequence>
<evidence type="ECO:0000313" key="2">
    <source>
        <dbReference type="EMBL" id="OMP84100.1"/>
    </source>
</evidence>
<comment type="caution">
    <text evidence="2">The sequence shown here is derived from an EMBL/GenBank/DDBJ whole genome shotgun (WGS) entry which is preliminary data.</text>
</comment>
<gene>
    <name evidence="2" type="ORF">BK809_0001485</name>
</gene>
<feature type="compositionally biased region" description="Basic and acidic residues" evidence="1">
    <location>
        <begin position="44"/>
        <end position="56"/>
    </location>
</feature>
<dbReference type="Proteomes" id="UP000190776">
    <property type="component" value="Unassembled WGS sequence"/>
</dbReference>
<name>A0A1S8B973_9PEZI</name>
<dbReference type="EMBL" id="MSZU01000106">
    <property type="protein sequence ID" value="OMP84100.1"/>
    <property type="molecule type" value="Genomic_DNA"/>
</dbReference>
<proteinExistence type="predicted"/>
<evidence type="ECO:0000313" key="3">
    <source>
        <dbReference type="Proteomes" id="UP000190776"/>
    </source>
</evidence>
<feature type="compositionally biased region" description="Polar residues" evidence="1">
    <location>
        <begin position="74"/>
        <end position="85"/>
    </location>
</feature>
<reference evidence="2 3" key="1">
    <citation type="submission" date="2017-01" db="EMBL/GenBank/DDBJ databases">
        <title>Draft genome sequence of Diplodia seriata F98.1, a fungal species involved in grapevine trunk diseases.</title>
        <authorList>
            <person name="Robert-Siegwald G."/>
            <person name="Vallet J."/>
            <person name="Abou-Mansour E."/>
            <person name="Xu J."/>
            <person name="Rey P."/>
            <person name="Bertsch C."/>
            <person name="Rego C."/>
            <person name="Larignon P."/>
            <person name="Fontaine F."/>
            <person name="Lebrun M.-H."/>
        </authorList>
    </citation>
    <scope>NUCLEOTIDE SEQUENCE [LARGE SCALE GENOMIC DNA]</scope>
    <source>
        <strain evidence="2 3">F98.1</strain>
    </source>
</reference>
<organism evidence="2 3">
    <name type="scientific">Diplodia seriata</name>
    <dbReference type="NCBI Taxonomy" id="420778"/>
    <lineage>
        <taxon>Eukaryota</taxon>
        <taxon>Fungi</taxon>
        <taxon>Dikarya</taxon>
        <taxon>Ascomycota</taxon>
        <taxon>Pezizomycotina</taxon>
        <taxon>Dothideomycetes</taxon>
        <taxon>Dothideomycetes incertae sedis</taxon>
        <taxon>Botryosphaeriales</taxon>
        <taxon>Botryosphaeriaceae</taxon>
        <taxon>Diplodia</taxon>
    </lineage>
</organism>
<evidence type="ECO:0000256" key="1">
    <source>
        <dbReference type="SAM" id="MobiDB-lite"/>
    </source>
</evidence>